<evidence type="ECO:0000313" key="9">
    <source>
        <dbReference type="EMBL" id="MBB6671951.1"/>
    </source>
</evidence>
<comment type="caution">
    <text evidence="9">The sequence shown here is derived from an EMBL/GenBank/DDBJ whole genome shotgun (WGS) entry which is preliminary data.</text>
</comment>
<dbReference type="PROSITE" id="PS00630">
    <property type="entry name" value="IMP_2"/>
    <property type="match status" value="1"/>
</dbReference>
<feature type="binding site" evidence="7">
    <location>
        <position position="100"/>
    </location>
    <ligand>
        <name>Mg(2+)</name>
        <dbReference type="ChEBI" id="CHEBI:18420"/>
        <label>1</label>
        <note>catalytic</note>
    </ligand>
</feature>
<feature type="binding site" evidence="7">
    <location>
        <position position="225"/>
    </location>
    <ligand>
        <name>Mg(2+)</name>
        <dbReference type="ChEBI" id="CHEBI:18420"/>
        <label>1</label>
        <note>catalytic</note>
    </ligand>
</feature>
<evidence type="ECO:0000256" key="4">
    <source>
        <dbReference type="ARBA" id="ARBA00022723"/>
    </source>
</evidence>
<dbReference type="InterPro" id="IPR020550">
    <property type="entry name" value="Inositol_monophosphatase_CS"/>
</dbReference>
<dbReference type="Proteomes" id="UP000547209">
    <property type="component" value="Unassembled WGS sequence"/>
</dbReference>
<organism evidence="9 10">
    <name type="scientific">Cohnella nanjingensis</name>
    <dbReference type="NCBI Taxonomy" id="1387779"/>
    <lineage>
        <taxon>Bacteria</taxon>
        <taxon>Bacillati</taxon>
        <taxon>Bacillota</taxon>
        <taxon>Bacilli</taxon>
        <taxon>Bacillales</taxon>
        <taxon>Paenibacillaceae</taxon>
        <taxon>Cohnella</taxon>
    </lineage>
</organism>
<dbReference type="AlphaFoldDB" id="A0A7X0VFL7"/>
<dbReference type="Pfam" id="PF00459">
    <property type="entry name" value="Inositol_P"/>
    <property type="match status" value="1"/>
</dbReference>
<feature type="binding site" evidence="7">
    <location>
        <position position="97"/>
    </location>
    <ligand>
        <name>Mg(2+)</name>
        <dbReference type="ChEBI" id="CHEBI:18420"/>
        <label>1</label>
        <note>catalytic</note>
    </ligand>
</feature>
<feature type="binding site" evidence="7">
    <location>
        <position position="73"/>
    </location>
    <ligand>
        <name>Mg(2+)</name>
        <dbReference type="ChEBI" id="CHEBI:18420"/>
        <label>1</label>
        <note>catalytic</note>
    </ligand>
</feature>
<dbReference type="GO" id="GO:0046854">
    <property type="term" value="P:phosphatidylinositol phosphate biosynthetic process"/>
    <property type="evidence" value="ECO:0007669"/>
    <property type="project" value="InterPro"/>
</dbReference>
<evidence type="ECO:0000256" key="7">
    <source>
        <dbReference type="PIRSR" id="PIRSR600760-2"/>
    </source>
</evidence>
<evidence type="ECO:0000313" key="10">
    <source>
        <dbReference type="Proteomes" id="UP000547209"/>
    </source>
</evidence>
<dbReference type="PROSITE" id="PS00629">
    <property type="entry name" value="IMP_1"/>
    <property type="match status" value="1"/>
</dbReference>
<dbReference type="Gene3D" id="3.30.540.10">
    <property type="entry name" value="Fructose-1,6-Bisphosphatase, subunit A, domain 1"/>
    <property type="match status" value="1"/>
</dbReference>
<evidence type="ECO:0000256" key="8">
    <source>
        <dbReference type="RuleBase" id="RU364068"/>
    </source>
</evidence>
<comment type="similarity">
    <text evidence="3 8">Belongs to the inositol monophosphatase superfamily.</text>
</comment>
<dbReference type="InterPro" id="IPR033942">
    <property type="entry name" value="IMPase"/>
</dbReference>
<keyword evidence="5 8" id="KW-0378">Hydrolase</keyword>
<dbReference type="GO" id="GO:0008934">
    <property type="term" value="F:inositol monophosphate 1-phosphatase activity"/>
    <property type="evidence" value="ECO:0007669"/>
    <property type="project" value="InterPro"/>
</dbReference>
<dbReference type="EC" id="3.1.3.25" evidence="8"/>
<keyword evidence="10" id="KW-1185">Reference proteome</keyword>
<dbReference type="GO" id="GO:0006020">
    <property type="term" value="P:inositol metabolic process"/>
    <property type="evidence" value="ECO:0007669"/>
    <property type="project" value="TreeGrafter"/>
</dbReference>
<dbReference type="GO" id="GO:0046872">
    <property type="term" value="F:metal ion binding"/>
    <property type="evidence" value="ECO:0007669"/>
    <property type="project" value="UniProtKB-KW"/>
</dbReference>
<reference evidence="9 10" key="1">
    <citation type="submission" date="2020-08" db="EMBL/GenBank/DDBJ databases">
        <title>Cohnella phylogeny.</title>
        <authorList>
            <person name="Dunlap C."/>
        </authorList>
    </citation>
    <scope>NUCLEOTIDE SEQUENCE [LARGE SCALE GENOMIC DNA]</scope>
    <source>
        <strain evidence="9 10">DSM 28246</strain>
    </source>
</reference>
<dbReference type="CDD" id="cd01639">
    <property type="entry name" value="IMPase"/>
    <property type="match status" value="1"/>
</dbReference>
<dbReference type="InterPro" id="IPR020583">
    <property type="entry name" value="Inositol_monoP_metal-BS"/>
</dbReference>
<evidence type="ECO:0000256" key="2">
    <source>
        <dbReference type="ARBA" id="ARBA00001946"/>
    </source>
</evidence>
<dbReference type="EMBL" id="JACJVP010000024">
    <property type="protein sequence ID" value="MBB6671951.1"/>
    <property type="molecule type" value="Genomic_DNA"/>
</dbReference>
<dbReference type="Gene3D" id="3.40.190.80">
    <property type="match status" value="1"/>
</dbReference>
<dbReference type="GO" id="GO:0007165">
    <property type="term" value="P:signal transduction"/>
    <property type="evidence" value="ECO:0007669"/>
    <property type="project" value="TreeGrafter"/>
</dbReference>
<dbReference type="PANTHER" id="PTHR20854">
    <property type="entry name" value="INOSITOL MONOPHOSPHATASE"/>
    <property type="match status" value="1"/>
</dbReference>
<sequence>MNEDQIYENPLLASAIRYAKEAGEQILQRMSAPYRVGDKVNRADLVTDVDLHSEQFIRAAIGRDYPDHWILSEETDGARDAFGFMELPVPGFGWIIDPIDGTINFVHGIPHFAVSIGIVQDGSLLHGVVFNPATRELYHASRGDGAFLNGKRIRAGAETDIGRALLATGFQASDWRQDSVAAAQVSRVAGISRSVRILGAASLDLCMIACGRLSGFWHDGLYPWDVAAGLLIVREAGGAVTNAEGEPFSMSDKTLVASNAYLHGDLLSLLFTEA</sequence>
<accession>A0A7X0VFL7</accession>
<protein>
    <recommendedName>
        <fullName evidence="8">Inositol-1-monophosphatase</fullName>
        <ecNumber evidence="8">3.1.3.25</ecNumber>
    </recommendedName>
</protein>
<keyword evidence="6 7" id="KW-0460">Magnesium</keyword>
<dbReference type="FunFam" id="3.30.540.10:FF:000003">
    <property type="entry name" value="Inositol-1-monophosphatase"/>
    <property type="match status" value="1"/>
</dbReference>
<name>A0A7X0VFL7_9BACL</name>
<evidence type="ECO:0000256" key="5">
    <source>
        <dbReference type="ARBA" id="ARBA00022801"/>
    </source>
</evidence>
<evidence type="ECO:0000256" key="3">
    <source>
        <dbReference type="ARBA" id="ARBA00009759"/>
    </source>
</evidence>
<dbReference type="SUPFAM" id="SSF56655">
    <property type="entry name" value="Carbohydrate phosphatase"/>
    <property type="match status" value="1"/>
</dbReference>
<dbReference type="PRINTS" id="PR00377">
    <property type="entry name" value="IMPHPHTASES"/>
</dbReference>
<evidence type="ECO:0000256" key="6">
    <source>
        <dbReference type="ARBA" id="ARBA00022842"/>
    </source>
</evidence>
<comment type="catalytic activity">
    <reaction evidence="1 8">
        <text>a myo-inositol phosphate + H2O = myo-inositol + phosphate</text>
        <dbReference type="Rhea" id="RHEA:24056"/>
        <dbReference type="ChEBI" id="CHEBI:15377"/>
        <dbReference type="ChEBI" id="CHEBI:17268"/>
        <dbReference type="ChEBI" id="CHEBI:43474"/>
        <dbReference type="ChEBI" id="CHEBI:84139"/>
        <dbReference type="EC" id="3.1.3.25"/>
    </reaction>
</comment>
<proteinExistence type="inferred from homology"/>
<feature type="binding site" evidence="7">
    <location>
        <position position="99"/>
    </location>
    <ligand>
        <name>Mg(2+)</name>
        <dbReference type="ChEBI" id="CHEBI:18420"/>
        <label>1</label>
        <note>catalytic</note>
    </ligand>
</feature>
<keyword evidence="4 7" id="KW-0479">Metal-binding</keyword>
<dbReference type="PANTHER" id="PTHR20854:SF4">
    <property type="entry name" value="INOSITOL-1-MONOPHOSPHATASE-RELATED"/>
    <property type="match status" value="1"/>
</dbReference>
<gene>
    <name evidence="9" type="ORF">H7C19_14770</name>
</gene>
<dbReference type="RefSeq" id="WP_185143427.1">
    <property type="nucleotide sequence ID" value="NZ_JACJVP010000024.1"/>
</dbReference>
<comment type="cofactor">
    <cofactor evidence="2 7 8">
        <name>Mg(2+)</name>
        <dbReference type="ChEBI" id="CHEBI:18420"/>
    </cofactor>
</comment>
<dbReference type="InterPro" id="IPR000760">
    <property type="entry name" value="Inositol_monophosphatase-like"/>
</dbReference>
<evidence type="ECO:0000256" key="1">
    <source>
        <dbReference type="ARBA" id="ARBA00001033"/>
    </source>
</evidence>